<evidence type="ECO:0000256" key="2">
    <source>
        <dbReference type="ARBA" id="ARBA00023002"/>
    </source>
</evidence>
<protein>
    <submittedName>
        <fullName evidence="4">Nitroreductase family deazaflavin-dependent oxidoreductase</fullName>
    </submittedName>
</protein>
<gene>
    <name evidence="4" type="ORF">ORI27_00560</name>
</gene>
<dbReference type="SUPFAM" id="SSF50475">
    <property type="entry name" value="FMN-binding split barrel"/>
    <property type="match status" value="1"/>
</dbReference>
<organism evidence="4 5">
    <name type="scientific">Mycobacterium pinniadriaticum</name>
    <dbReference type="NCBI Taxonomy" id="2994102"/>
    <lineage>
        <taxon>Bacteria</taxon>
        <taxon>Bacillati</taxon>
        <taxon>Actinomycetota</taxon>
        <taxon>Actinomycetes</taxon>
        <taxon>Mycobacteriales</taxon>
        <taxon>Mycobacteriaceae</taxon>
        <taxon>Mycobacterium</taxon>
    </lineage>
</organism>
<evidence type="ECO:0000313" key="4">
    <source>
        <dbReference type="EMBL" id="MCX2935180.1"/>
    </source>
</evidence>
<dbReference type="PANTHER" id="PTHR39428">
    <property type="entry name" value="F420H(2)-DEPENDENT QUINONE REDUCTASE RV1261C"/>
    <property type="match status" value="1"/>
</dbReference>
<dbReference type="PANTHER" id="PTHR39428:SF3">
    <property type="entry name" value="DEAZAFLAVIN-DEPENDENT NITROREDUCTASE"/>
    <property type="match status" value="1"/>
</dbReference>
<dbReference type="Proteomes" id="UP001300745">
    <property type="component" value="Unassembled WGS sequence"/>
</dbReference>
<evidence type="ECO:0000313" key="5">
    <source>
        <dbReference type="Proteomes" id="UP001300745"/>
    </source>
</evidence>
<evidence type="ECO:0000256" key="3">
    <source>
        <dbReference type="ARBA" id="ARBA00049106"/>
    </source>
</evidence>
<sequence length="152" mass="16936">MSAKPAPKSLNSPSTKLIIKWMSRIQTFLYKKSGGKVAGSFLQGAPVALLTTTGRKTGEPRVSPLLFLREGNRVVLVASQGGAAKHPMWYLNLKANPKVSVQIKDDVLQLTARDATEQERAEYWPKLVEMYSSFEDYQAWTDRVIPIVICDP</sequence>
<dbReference type="RefSeq" id="WP_265994734.1">
    <property type="nucleotide sequence ID" value="NZ_JAPJDN010000001.1"/>
</dbReference>
<comment type="catalytic activity">
    <reaction evidence="3">
        <text>oxidized coenzyme F420-(gamma-L-Glu)(n) + a quinol + H(+) = reduced coenzyme F420-(gamma-L-Glu)(n) + a quinone</text>
        <dbReference type="Rhea" id="RHEA:39663"/>
        <dbReference type="Rhea" id="RHEA-COMP:12939"/>
        <dbReference type="Rhea" id="RHEA-COMP:14378"/>
        <dbReference type="ChEBI" id="CHEBI:15378"/>
        <dbReference type="ChEBI" id="CHEBI:24646"/>
        <dbReference type="ChEBI" id="CHEBI:132124"/>
        <dbReference type="ChEBI" id="CHEBI:133980"/>
        <dbReference type="ChEBI" id="CHEBI:139511"/>
    </reaction>
</comment>
<dbReference type="NCBIfam" id="TIGR00026">
    <property type="entry name" value="hi_GC_TIGR00026"/>
    <property type="match status" value="1"/>
</dbReference>
<dbReference type="EMBL" id="JAPJDO010000001">
    <property type="protein sequence ID" value="MCX2935180.1"/>
    <property type="molecule type" value="Genomic_DNA"/>
</dbReference>
<dbReference type="InterPro" id="IPR012349">
    <property type="entry name" value="Split_barrel_FMN-bd"/>
</dbReference>
<proteinExistence type="inferred from homology"/>
<keyword evidence="2" id="KW-0560">Oxidoreductase</keyword>
<dbReference type="Gene3D" id="2.30.110.10">
    <property type="entry name" value="Electron Transport, Fmn-binding Protein, Chain A"/>
    <property type="match status" value="1"/>
</dbReference>
<comment type="similarity">
    <text evidence="1">Belongs to the F420H(2)-dependent quinone reductase family.</text>
</comment>
<evidence type="ECO:0000256" key="1">
    <source>
        <dbReference type="ARBA" id="ARBA00008710"/>
    </source>
</evidence>
<keyword evidence="5" id="KW-1185">Reference proteome</keyword>
<name>A0ABT3S6Q7_9MYCO</name>
<comment type="caution">
    <text evidence="4">The sequence shown here is derived from an EMBL/GenBank/DDBJ whole genome shotgun (WGS) entry which is preliminary data.</text>
</comment>
<accession>A0ABT3S6Q7</accession>
<dbReference type="InterPro" id="IPR004378">
    <property type="entry name" value="F420H2_quin_Rdtase"/>
</dbReference>
<reference evidence="4 5" key="1">
    <citation type="submission" date="2022-11" db="EMBL/GenBank/DDBJ databases">
        <title>Mycobacterium sp. nov.</title>
        <authorList>
            <person name="Papic B."/>
            <person name="Spicic S."/>
            <person name="Duvnjak S."/>
        </authorList>
    </citation>
    <scope>NUCLEOTIDE SEQUENCE [LARGE SCALE GENOMIC DNA]</scope>
    <source>
        <strain evidence="4 5">CVI_P4</strain>
    </source>
</reference>
<dbReference type="Pfam" id="PF04075">
    <property type="entry name" value="F420H2_quin_red"/>
    <property type="match status" value="1"/>
</dbReference>